<evidence type="ECO:0000256" key="1">
    <source>
        <dbReference type="SAM" id="MobiDB-lite"/>
    </source>
</evidence>
<dbReference type="InterPro" id="IPR021373">
    <property type="entry name" value="DUF2993"/>
</dbReference>
<proteinExistence type="predicted"/>
<sequence length="286" mass="30682">MTVIDRRTRFPRRGGGVADSYPADGGTYGERPRRRRGRRALIILIILLLVLGGLLVIADRVSAGIAERVVADQVDQQLTKQNVQSSAPEVTVGGFPFLTQVLGGRYDSINVVLRDLQGPVQGTTTTVRVPELTADARNVTASLDTLRTGQGEVTAETVQGTATVAYDSVVALIDRPGVELREQDGKLAVTAPVRVPILEQNLTVRGTAKLTVQGTDIVINFERLTADDLPDNPAIQSFISAFAQQLSVRVPLPALPFELELQEVRPMPNGLAVTGSARNVSLSEVS</sequence>
<evidence type="ECO:0000256" key="2">
    <source>
        <dbReference type="SAM" id="Phobius"/>
    </source>
</evidence>
<keyword evidence="4" id="KW-1185">Reference proteome</keyword>
<keyword evidence="2" id="KW-1133">Transmembrane helix</keyword>
<evidence type="ECO:0000313" key="4">
    <source>
        <dbReference type="Proteomes" id="UP000649753"/>
    </source>
</evidence>
<reference evidence="3" key="1">
    <citation type="submission" date="2020-10" db="EMBL/GenBank/DDBJ databases">
        <title>Sequencing the genomes of 1000 actinobacteria strains.</title>
        <authorList>
            <person name="Klenk H.-P."/>
        </authorList>
    </citation>
    <scope>NUCLEOTIDE SEQUENCE</scope>
    <source>
        <strain evidence="3">DSM 46832</strain>
    </source>
</reference>
<keyword evidence="2" id="KW-0472">Membrane</keyword>
<accession>A0A927R4N1</accession>
<gene>
    <name evidence="3" type="ORF">H4W31_002327</name>
</gene>
<evidence type="ECO:0008006" key="5">
    <source>
        <dbReference type="Google" id="ProtNLM"/>
    </source>
</evidence>
<comment type="caution">
    <text evidence="3">The sequence shown here is derived from an EMBL/GenBank/DDBJ whole genome shotgun (WGS) entry which is preliminary data.</text>
</comment>
<organism evidence="3 4">
    <name type="scientific">Plantactinospora soyae</name>
    <dbReference type="NCBI Taxonomy" id="1544732"/>
    <lineage>
        <taxon>Bacteria</taxon>
        <taxon>Bacillati</taxon>
        <taxon>Actinomycetota</taxon>
        <taxon>Actinomycetes</taxon>
        <taxon>Micromonosporales</taxon>
        <taxon>Micromonosporaceae</taxon>
        <taxon>Plantactinospora</taxon>
    </lineage>
</organism>
<name>A0A927R4N1_9ACTN</name>
<dbReference type="Pfam" id="PF11209">
    <property type="entry name" value="LmeA"/>
    <property type="match status" value="1"/>
</dbReference>
<dbReference type="AlphaFoldDB" id="A0A927R4N1"/>
<dbReference type="EMBL" id="JADBEB010000001">
    <property type="protein sequence ID" value="MBE1486689.1"/>
    <property type="molecule type" value="Genomic_DNA"/>
</dbReference>
<feature type="transmembrane region" description="Helical" evidence="2">
    <location>
        <begin position="40"/>
        <end position="58"/>
    </location>
</feature>
<keyword evidence="2" id="KW-0812">Transmembrane</keyword>
<evidence type="ECO:0000313" key="3">
    <source>
        <dbReference type="EMBL" id="MBE1486689.1"/>
    </source>
</evidence>
<protein>
    <recommendedName>
        <fullName evidence="5">DUF2993 domain-containing protein</fullName>
    </recommendedName>
</protein>
<dbReference type="Proteomes" id="UP000649753">
    <property type="component" value="Unassembled WGS sequence"/>
</dbReference>
<feature type="region of interest" description="Disordered" evidence="1">
    <location>
        <begin position="11"/>
        <end position="32"/>
    </location>
</feature>